<keyword evidence="2" id="KW-0378">Hydrolase</keyword>
<keyword evidence="2" id="KW-0255">Endonuclease</keyword>
<dbReference type="Proteomes" id="UP000799092">
    <property type="component" value="Unassembled WGS sequence"/>
</dbReference>
<gene>
    <name evidence="2" type="ORF">GH741_02675</name>
</gene>
<feature type="transmembrane region" description="Helical" evidence="1">
    <location>
        <begin position="74"/>
        <end position="92"/>
    </location>
</feature>
<sequence>MHIVSTYIREQKRYSKDELKEIFKLNDQEIRNFVFKLKAYGVLKMVISGSNQKDLSDLTDEDMEVVDVDEEAGHYYYVFVFVGILTVGNIIIKCYPKYLKLNPSPLDEMKKVLKVINRYNAKEQVINLFSGDDEQKAFNLISIILFLIHDYHENGVYSNQQDMIEINGEGEILWDPTINETFPIIINNRPFYTELHSRNVVSNEVDYFTRLHKYIITECSRKLKAGDLLEVFELDEIHISEEDIADFGDKDYILYRLQQELNTQFITKKQRLLKTLYTYIAHKESFEDSYGLSVYGTNSFNLVWEKVCAEVFDNKLATPLGQLRFPKVLDHDYQHRRNETLLEIIEKPAWYYVDSDQSRYQHKAKDTLIPDLISLYETKNGMCFGIFDAKYYDIKLNKKRVESNPGVGDVTKQYLYQLAYNPFIKKHGFTKIKNAFLIPSEHDVAQLNGEAEMDMLKGLSDPPLSNILVVKLPASILYDYYLRGKKVNITEEYSFL</sequence>
<dbReference type="Pfam" id="PF09563">
    <property type="entry name" value="RE_LlaJI"/>
    <property type="match status" value="2"/>
</dbReference>
<dbReference type="EMBL" id="WJNG01000002">
    <property type="protein sequence ID" value="MRH41576.1"/>
    <property type="molecule type" value="Genomic_DNA"/>
</dbReference>
<dbReference type="GO" id="GO:0004519">
    <property type="term" value="F:endonuclease activity"/>
    <property type="evidence" value="ECO:0007669"/>
    <property type="project" value="UniProtKB-KW"/>
</dbReference>
<protein>
    <submittedName>
        <fullName evidence="2">LlaJI family restriction endonuclease</fullName>
    </submittedName>
</protein>
<name>A0A6A8DAJ6_9BACI</name>
<keyword evidence="1" id="KW-0812">Transmembrane</keyword>
<comment type="caution">
    <text evidence="2">The sequence shown here is derived from an EMBL/GenBank/DDBJ whole genome shotgun (WGS) entry which is preliminary data.</text>
</comment>
<reference evidence="2" key="1">
    <citation type="submission" date="2019-11" db="EMBL/GenBank/DDBJ databases">
        <authorList>
            <person name="Li J."/>
        </authorList>
    </citation>
    <scope>NUCLEOTIDE SEQUENCE</scope>
    <source>
        <strain evidence="2">B6B</strain>
    </source>
</reference>
<dbReference type="AlphaFoldDB" id="A0A6A8DAJ6"/>
<keyword evidence="1" id="KW-0472">Membrane</keyword>
<evidence type="ECO:0000313" key="3">
    <source>
        <dbReference type="Proteomes" id="UP000799092"/>
    </source>
</evidence>
<evidence type="ECO:0000256" key="1">
    <source>
        <dbReference type="SAM" id="Phobius"/>
    </source>
</evidence>
<keyword evidence="3" id="KW-1185">Reference proteome</keyword>
<keyword evidence="2" id="KW-0540">Nuclease</keyword>
<dbReference type="InterPro" id="IPR018579">
    <property type="entry name" value="Restrct_endonuc_II_LlaJI"/>
</dbReference>
<organism evidence="2 3">
    <name type="scientific">Aquibacillus halophilus</name>
    <dbReference type="NCBI Taxonomy" id="930132"/>
    <lineage>
        <taxon>Bacteria</taxon>
        <taxon>Bacillati</taxon>
        <taxon>Bacillota</taxon>
        <taxon>Bacilli</taxon>
        <taxon>Bacillales</taxon>
        <taxon>Bacillaceae</taxon>
        <taxon>Aquibacillus</taxon>
    </lineage>
</organism>
<dbReference type="OrthoDB" id="9811025at2"/>
<proteinExistence type="predicted"/>
<evidence type="ECO:0000313" key="2">
    <source>
        <dbReference type="EMBL" id="MRH41576.1"/>
    </source>
</evidence>
<keyword evidence="1" id="KW-1133">Transmembrane helix</keyword>
<dbReference type="RefSeq" id="WP_153735220.1">
    <property type="nucleotide sequence ID" value="NZ_WJNG01000002.1"/>
</dbReference>
<accession>A0A6A8DAJ6</accession>